<dbReference type="Proteomes" id="UP000015105">
    <property type="component" value="Chromosome 7D"/>
</dbReference>
<organism evidence="1 2">
    <name type="scientific">Aegilops tauschii subsp. strangulata</name>
    <name type="common">Goatgrass</name>
    <dbReference type="NCBI Taxonomy" id="200361"/>
    <lineage>
        <taxon>Eukaryota</taxon>
        <taxon>Viridiplantae</taxon>
        <taxon>Streptophyta</taxon>
        <taxon>Embryophyta</taxon>
        <taxon>Tracheophyta</taxon>
        <taxon>Spermatophyta</taxon>
        <taxon>Magnoliopsida</taxon>
        <taxon>Liliopsida</taxon>
        <taxon>Poales</taxon>
        <taxon>Poaceae</taxon>
        <taxon>BOP clade</taxon>
        <taxon>Pooideae</taxon>
        <taxon>Triticodae</taxon>
        <taxon>Triticeae</taxon>
        <taxon>Triticinae</taxon>
        <taxon>Aegilops</taxon>
    </lineage>
</organism>
<reference evidence="1" key="3">
    <citation type="journal article" date="2017" name="Nature">
        <title>Genome sequence of the progenitor of the wheat D genome Aegilops tauschii.</title>
        <authorList>
            <person name="Luo M.C."/>
            <person name="Gu Y.Q."/>
            <person name="Puiu D."/>
            <person name="Wang H."/>
            <person name="Twardziok S.O."/>
            <person name="Deal K.R."/>
            <person name="Huo N."/>
            <person name="Zhu T."/>
            <person name="Wang L."/>
            <person name="Wang Y."/>
            <person name="McGuire P.E."/>
            <person name="Liu S."/>
            <person name="Long H."/>
            <person name="Ramasamy R.K."/>
            <person name="Rodriguez J.C."/>
            <person name="Van S.L."/>
            <person name="Yuan L."/>
            <person name="Wang Z."/>
            <person name="Xia Z."/>
            <person name="Xiao L."/>
            <person name="Anderson O.D."/>
            <person name="Ouyang S."/>
            <person name="Liang Y."/>
            <person name="Zimin A.V."/>
            <person name="Pertea G."/>
            <person name="Qi P."/>
            <person name="Bennetzen J.L."/>
            <person name="Dai X."/>
            <person name="Dawson M.W."/>
            <person name="Muller H.G."/>
            <person name="Kugler K."/>
            <person name="Rivarola-Duarte L."/>
            <person name="Spannagl M."/>
            <person name="Mayer K.F.X."/>
            <person name="Lu F.H."/>
            <person name="Bevan M.W."/>
            <person name="Leroy P."/>
            <person name="Li P."/>
            <person name="You F.M."/>
            <person name="Sun Q."/>
            <person name="Liu Z."/>
            <person name="Lyons E."/>
            <person name="Wicker T."/>
            <person name="Salzberg S.L."/>
            <person name="Devos K.M."/>
            <person name="Dvorak J."/>
        </authorList>
    </citation>
    <scope>NUCLEOTIDE SEQUENCE [LARGE SCALE GENOMIC DNA]</scope>
    <source>
        <strain evidence="1">cv. AL8/78</strain>
    </source>
</reference>
<dbReference type="Gramene" id="AET7Gv20275300.9">
    <property type="protein sequence ID" value="AET7Gv20275300.9"/>
    <property type="gene ID" value="AET7Gv20275300"/>
</dbReference>
<keyword evidence="2" id="KW-1185">Reference proteome</keyword>
<proteinExistence type="predicted"/>
<evidence type="ECO:0000313" key="1">
    <source>
        <dbReference type="EnsemblPlants" id="AET7Gv20275300.9"/>
    </source>
</evidence>
<reference evidence="1" key="4">
    <citation type="submission" date="2019-03" db="UniProtKB">
        <authorList>
            <consortium name="EnsemblPlants"/>
        </authorList>
    </citation>
    <scope>IDENTIFICATION</scope>
</reference>
<sequence length="68" mass="7576">MANMTQIHEQTTSLRTTTNIAFFSGTEISPNLNHYTNILAENQPWTCNTTIKVQTQVHNIIACLLNAG</sequence>
<dbReference type="EnsemblPlants" id="AET7Gv20275300.9">
    <property type="protein sequence ID" value="AET7Gv20275300.9"/>
    <property type="gene ID" value="AET7Gv20275300"/>
</dbReference>
<accession>A0A453QQ30</accession>
<reference evidence="1" key="5">
    <citation type="journal article" date="2021" name="G3 (Bethesda)">
        <title>Aegilops tauschii genome assembly Aet v5.0 features greater sequence contiguity and improved annotation.</title>
        <authorList>
            <person name="Wang L."/>
            <person name="Zhu T."/>
            <person name="Rodriguez J.C."/>
            <person name="Deal K.R."/>
            <person name="Dubcovsky J."/>
            <person name="McGuire P.E."/>
            <person name="Lux T."/>
            <person name="Spannagl M."/>
            <person name="Mayer K.F.X."/>
            <person name="Baldrich P."/>
            <person name="Meyers B.C."/>
            <person name="Huo N."/>
            <person name="Gu Y.Q."/>
            <person name="Zhou H."/>
            <person name="Devos K.M."/>
            <person name="Bennetzen J.L."/>
            <person name="Unver T."/>
            <person name="Budak H."/>
            <person name="Gulick P.J."/>
            <person name="Galiba G."/>
            <person name="Kalapos B."/>
            <person name="Nelson D.R."/>
            <person name="Li P."/>
            <person name="You F.M."/>
            <person name="Luo M.C."/>
            <person name="Dvorak J."/>
        </authorList>
    </citation>
    <scope>NUCLEOTIDE SEQUENCE [LARGE SCALE GENOMIC DNA]</scope>
    <source>
        <strain evidence="1">cv. AL8/78</strain>
    </source>
</reference>
<protein>
    <submittedName>
        <fullName evidence="1">Coenzyme Q3, methyltransferase</fullName>
    </submittedName>
</protein>
<reference evidence="2" key="2">
    <citation type="journal article" date="2017" name="Nat. Plants">
        <title>The Aegilops tauschii genome reveals multiple impacts of transposons.</title>
        <authorList>
            <person name="Zhao G."/>
            <person name="Zou C."/>
            <person name="Li K."/>
            <person name="Wang K."/>
            <person name="Li T."/>
            <person name="Gao L."/>
            <person name="Zhang X."/>
            <person name="Wang H."/>
            <person name="Yang Z."/>
            <person name="Liu X."/>
            <person name="Jiang W."/>
            <person name="Mao L."/>
            <person name="Kong X."/>
            <person name="Jiao Y."/>
            <person name="Jia J."/>
        </authorList>
    </citation>
    <scope>NUCLEOTIDE SEQUENCE [LARGE SCALE GENOMIC DNA]</scope>
    <source>
        <strain evidence="2">cv. AL8/78</strain>
    </source>
</reference>
<evidence type="ECO:0000313" key="2">
    <source>
        <dbReference type="Proteomes" id="UP000015105"/>
    </source>
</evidence>
<dbReference type="AlphaFoldDB" id="A0A453QQ30"/>
<name>A0A453QQ30_AEGTS</name>
<reference evidence="2" key="1">
    <citation type="journal article" date="2014" name="Science">
        <title>Ancient hybridizations among the ancestral genomes of bread wheat.</title>
        <authorList>
            <consortium name="International Wheat Genome Sequencing Consortium,"/>
            <person name="Marcussen T."/>
            <person name="Sandve S.R."/>
            <person name="Heier L."/>
            <person name="Spannagl M."/>
            <person name="Pfeifer M."/>
            <person name="Jakobsen K.S."/>
            <person name="Wulff B.B."/>
            <person name="Steuernagel B."/>
            <person name="Mayer K.F."/>
            <person name="Olsen O.A."/>
        </authorList>
    </citation>
    <scope>NUCLEOTIDE SEQUENCE [LARGE SCALE GENOMIC DNA]</scope>
    <source>
        <strain evidence="2">cv. AL8/78</strain>
    </source>
</reference>